<evidence type="ECO:0000313" key="2">
    <source>
        <dbReference type="EMBL" id="GAA0515734.1"/>
    </source>
</evidence>
<feature type="transmembrane region" description="Helical" evidence="1">
    <location>
        <begin position="32"/>
        <end position="52"/>
    </location>
</feature>
<reference evidence="3" key="3">
    <citation type="submission" date="2020-09" db="EMBL/GenBank/DDBJ databases">
        <authorList>
            <person name="Sun Q."/>
            <person name="Zhou Y."/>
        </authorList>
    </citation>
    <scope>NUCLEOTIDE SEQUENCE</scope>
    <source>
        <strain evidence="3">CGMCC 4.7206</strain>
    </source>
</reference>
<keyword evidence="1" id="KW-0812">Transmembrane</keyword>
<feature type="transmembrane region" description="Helical" evidence="1">
    <location>
        <begin position="64"/>
        <end position="81"/>
    </location>
</feature>
<accession>A0A917K8N4</accession>
<dbReference type="EMBL" id="BMMT01000023">
    <property type="protein sequence ID" value="GGJ04766.1"/>
    <property type="molecule type" value="Genomic_DNA"/>
</dbReference>
<reference evidence="2 5" key="2">
    <citation type="journal article" date="2019" name="Int. J. Syst. Evol. Microbiol.">
        <title>The Global Catalogue of Microorganisms (GCM) 10K type strain sequencing project: providing services to taxonomists for standard genome sequencing and annotation.</title>
        <authorList>
            <consortium name="The Broad Institute Genomics Platform"/>
            <consortium name="The Broad Institute Genome Sequencing Center for Infectious Disease"/>
            <person name="Wu L."/>
            <person name="Ma J."/>
        </authorList>
    </citation>
    <scope>NUCLEOTIDE SEQUENCE [LARGE SCALE GENOMIC DNA]</scope>
    <source>
        <strain evidence="2 5">JCM 10664</strain>
    </source>
</reference>
<evidence type="ECO:0000313" key="5">
    <source>
        <dbReference type="Proteomes" id="UP001500220"/>
    </source>
</evidence>
<keyword evidence="1" id="KW-0472">Membrane</keyword>
<reference evidence="3 4" key="1">
    <citation type="journal article" date="2014" name="Int. J. Syst. Evol. Microbiol.">
        <title>Complete genome sequence of Corynebacterium casei LMG S-19264T (=DSM 44701T), isolated from a smear-ripened cheese.</title>
        <authorList>
            <consortium name="US DOE Joint Genome Institute (JGI-PGF)"/>
            <person name="Walter F."/>
            <person name="Albersmeier A."/>
            <person name="Kalinowski J."/>
            <person name="Ruckert C."/>
        </authorList>
    </citation>
    <scope>NUCLEOTIDE SEQUENCE [LARGE SCALE GENOMIC DNA]</scope>
    <source>
        <strain evidence="3 4">CGMCC 4.7206</strain>
    </source>
</reference>
<organism evidence="3 4">
    <name type="scientific">Saccharopolyspora thermophila</name>
    <dbReference type="NCBI Taxonomy" id="89367"/>
    <lineage>
        <taxon>Bacteria</taxon>
        <taxon>Bacillati</taxon>
        <taxon>Actinomycetota</taxon>
        <taxon>Actinomycetes</taxon>
        <taxon>Pseudonocardiales</taxon>
        <taxon>Pseudonocardiaceae</taxon>
        <taxon>Saccharopolyspora</taxon>
    </lineage>
</organism>
<dbReference type="Proteomes" id="UP001500220">
    <property type="component" value="Unassembled WGS sequence"/>
</dbReference>
<gene>
    <name evidence="2" type="ORF">GCM10009545_17310</name>
    <name evidence="3" type="ORF">GCM10011581_47190</name>
</gene>
<dbReference type="Proteomes" id="UP000597989">
    <property type="component" value="Unassembled WGS sequence"/>
</dbReference>
<dbReference type="EMBL" id="BAAAHC010000007">
    <property type="protein sequence ID" value="GAA0515734.1"/>
    <property type="molecule type" value="Genomic_DNA"/>
</dbReference>
<keyword evidence="5" id="KW-1185">Reference proteome</keyword>
<name>A0A917K8N4_9PSEU</name>
<dbReference type="AlphaFoldDB" id="A0A917K8N4"/>
<feature type="transmembrane region" description="Helical" evidence="1">
    <location>
        <begin position="87"/>
        <end position="106"/>
    </location>
</feature>
<evidence type="ECO:0000313" key="3">
    <source>
        <dbReference type="EMBL" id="GGJ04766.1"/>
    </source>
</evidence>
<comment type="caution">
    <text evidence="3">The sequence shown here is derived from an EMBL/GenBank/DDBJ whole genome shotgun (WGS) entry which is preliminary data.</text>
</comment>
<reference evidence="2" key="4">
    <citation type="submission" date="2023-12" db="EMBL/GenBank/DDBJ databases">
        <authorList>
            <person name="Sun Q."/>
            <person name="Inoue M."/>
        </authorList>
    </citation>
    <scope>NUCLEOTIDE SEQUENCE</scope>
    <source>
        <strain evidence="2">JCM 10664</strain>
    </source>
</reference>
<evidence type="ECO:0000313" key="4">
    <source>
        <dbReference type="Proteomes" id="UP000597989"/>
    </source>
</evidence>
<evidence type="ECO:0000256" key="1">
    <source>
        <dbReference type="SAM" id="Phobius"/>
    </source>
</evidence>
<protein>
    <submittedName>
        <fullName evidence="3">Uncharacterized protein</fullName>
    </submittedName>
</protein>
<proteinExistence type="predicted"/>
<sequence length="120" mass="12921">MSLPLLFVGSAAGVAALLDVLLSHDRTLDQELSLSAPLLFGFAAALSMLSANHVRWTFRWQRRGLRFSYPLLMLVCALALPGLELPVVAALTVGPVAFALLAALLVRAYQDCDLPECTRA</sequence>
<keyword evidence="1" id="KW-1133">Transmembrane helix</keyword>